<dbReference type="FunFam" id="1.10.510.10:FF:000161">
    <property type="entry name" value="Wall-associated receptor kinase-like 20"/>
    <property type="match status" value="1"/>
</dbReference>
<keyword evidence="11" id="KW-0325">Glycoprotein</keyword>
<evidence type="ECO:0000256" key="9">
    <source>
        <dbReference type="ARBA" id="ARBA00022989"/>
    </source>
</evidence>
<keyword evidence="5 15" id="KW-0732">Signal</keyword>
<dbReference type="InterPro" id="IPR000719">
    <property type="entry name" value="Prot_kinase_dom"/>
</dbReference>
<evidence type="ECO:0000256" key="5">
    <source>
        <dbReference type="ARBA" id="ARBA00022729"/>
    </source>
</evidence>
<dbReference type="GO" id="GO:0005886">
    <property type="term" value="C:plasma membrane"/>
    <property type="evidence" value="ECO:0007669"/>
    <property type="project" value="UniProtKB-ARBA"/>
</dbReference>
<feature type="transmembrane region" description="Helical" evidence="14">
    <location>
        <begin position="253"/>
        <end position="277"/>
    </location>
</feature>
<sequence length="657" mass="72633">MADIYHLVVFFLLLNVLLINSSASKCPKLFACGNFTYLQFPLAESSKTGCGLFMVDCTEPEKPRIQLNGDGRQYQILEKLSVNRFKLRDPVIQEGLRVSQSCLTLRNLSLPFNPSTSLTFSPNLTFFTCYNQSGVSGRTGDVFRGYRNYTGCGGFTVFYSNSTDQFPPVSSDVVPGCAVVQMPVKSEHDFGDLFDMLTGDFVLEWNVSEDCRACHNRGGQCLANNLNEFECKEGTISTSEVPVEWIHTATSSVVVASAISGGSVIIVACLFACFIVYNRKKRMDGASRNAIRHPPQSDVNGGSFKFGIVIFSYSELVEATSNFASTNELGDGGFGTVYYGKLQDGREVAIKRLYDHNYRRVEQFMNEIKILTSLRHPNLISLYGCTSRRSRELLLVYEYVPRGTLADNLHGDSAKETPLTWSLRMKIAIETASALAYLHKSDIIHRDVKSTNILLDSSLCVKVADFGISRPFPTDVTHISTAPQGTPGYVDPAYYQCYKLTNKSDVYSFGVVLIELITSMPAVDISRNTQEINLSNLALIKIQSRAFDELIDPSLGYKTDAEVTRMTTSVAELAFRCLQTEKELRPSMDEVLEFLKGIQAGDGCKIEMADGAGGNGNVPTSPETEDIVLLKNKNRDQWSPIAVTDPRRSDSTASSRG</sequence>
<dbReference type="PROSITE" id="PS50011">
    <property type="entry name" value="PROTEIN_KINASE_DOM"/>
    <property type="match status" value="1"/>
</dbReference>
<evidence type="ECO:0000256" key="13">
    <source>
        <dbReference type="SAM" id="MobiDB-lite"/>
    </source>
</evidence>
<feature type="binding site" evidence="12">
    <location>
        <position position="351"/>
    </location>
    <ligand>
        <name>ATP</name>
        <dbReference type="ChEBI" id="CHEBI:30616"/>
    </ligand>
</feature>
<evidence type="ECO:0000256" key="12">
    <source>
        <dbReference type="PROSITE-ProRule" id="PRU10141"/>
    </source>
</evidence>
<name>A0A2Z7DE46_9LAMI</name>
<dbReference type="PANTHER" id="PTHR46008">
    <property type="entry name" value="LEAF RUST 10 DISEASE-RESISTANCE LOCUS RECEPTOR-LIKE PROTEIN KINASE-LIKE 1.4"/>
    <property type="match status" value="1"/>
</dbReference>
<dbReference type="Pfam" id="PF14380">
    <property type="entry name" value="WAK_assoc"/>
    <property type="match status" value="1"/>
</dbReference>
<evidence type="ECO:0000256" key="1">
    <source>
        <dbReference type="ARBA" id="ARBA00004167"/>
    </source>
</evidence>
<evidence type="ECO:0000256" key="11">
    <source>
        <dbReference type="ARBA" id="ARBA00023180"/>
    </source>
</evidence>
<evidence type="ECO:0000313" key="17">
    <source>
        <dbReference type="EMBL" id="KZV55642.1"/>
    </source>
</evidence>
<evidence type="ECO:0000256" key="2">
    <source>
        <dbReference type="ARBA" id="ARBA00022527"/>
    </source>
</evidence>
<keyword evidence="9 14" id="KW-1133">Transmembrane helix</keyword>
<dbReference type="PANTHER" id="PTHR46008:SF2">
    <property type="entry name" value="LEAF RUST 10 DISEASE-RESISTANCE LOCUS RECEPTOR-LIKE PROTEIN KINASE-LIKE 1.4"/>
    <property type="match status" value="1"/>
</dbReference>
<feature type="region of interest" description="Disordered" evidence="13">
    <location>
        <begin position="611"/>
        <end position="633"/>
    </location>
</feature>
<dbReference type="EMBL" id="KQ988476">
    <property type="protein sequence ID" value="KZV55642.1"/>
    <property type="molecule type" value="Genomic_DNA"/>
</dbReference>
<dbReference type="GO" id="GO:0004674">
    <property type="term" value="F:protein serine/threonine kinase activity"/>
    <property type="evidence" value="ECO:0007669"/>
    <property type="project" value="UniProtKB-KW"/>
</dbReference>
<comment type="subcellular location">
    <subcellularLocation>
        <location evidence="1">Membrane</location>
        <topology evidence="1">Single-pass membrane protein</topology>
    </subcellularLocation>
</comment>
<dbReference type="InterPro" id="IPR032872">
    <property type="entry name" value="WAK_assoc_C"/>
</dbReference>
<evidence type="ECO:0000313" key="18">
    <source>
        <dbReference type="Proteomes" id="UP000250235"/>
    </source>
</evidence>
<evidence type="ECO:0000256" key="4">
    <source>
        <dbReference type="ARBA" id="ARBA00022692"/>
    </source>
</evidence>
<protein>
    <submittedName>
        <fullName evidence="17">Putative serine/threonine-protein kinase-like</fullName>
    </submittedName>
</protein>
<evidence type="ECO:0000259" key="16">
    <source>
        <dbReference type="PROSITE" id="PS50011"/>
    </source>
</evidence>
<evidence type="ECO:0000256" key="6">
    <source>
        <dbReference type="ARBA" id="ARBA00022741"/>
    </source>
</evidence>
<keyword evidence="8 12" id="KW-0067">ATP-binding</keyword>
<keyword evidence="10 14" id="KW-0472">Membrane</keyword>
<keyword evidence="6 12" id="KW-0547">Nucleotide-binding</keyword>
<gene>
    <name evidence="17" type="ORF">F511_26806</name>
</gene>
<dbReference type="SMART" id="SM00220">
    <property type="entry name" value="S_TKc"/>
    <property type="match status" value="1"/>
</dbReference>
<dbReference type="InterPro" id="IPR008271">
    <property type="entry name" value="Ser/Thr_kinase_AS"/>
</dbReference>
<feature type="signal peptide" evidence="15">
    <location>
        <begin position="1"/>
        <end position="23"/>
    </location>
</feature>
<keyword evidence="4 14" id="KW-0812">Transmembrane</keyword>
<dbReference type="PROSITE" id="PS00108">
    <property type="entry name" value="PROTEIN_KINASE_ST"/>
    <property type="match status" value="1"/>
</dbReference>
<reference evidence="17 18" key="1">
    <citation type="journal article" date="2015" name="Proc. Natl. Acad. Sci. U.S.A.">
        <title>The resurrection genome of Boea hygrometrica: A blueprint for survival of dehydration.</title>
        <authorList>
            <person name="Xiao L."/>
            <person name="Yang G."/>
            <person name="Zhang L."/>
            <person name="Yang X."/>
            <person name="Zhao S."/>
            <person name="Ji Z."/>
            <person name="Zhou Q."/>
            <person name="Hu M."/>
            <person name="Wang Y."/>
            <person name="Chen M."/>
            <person name="Xu Y."/>
            <person name="Jin H."/>
            <person name="Xiao X."/>
            <person name="Hu G."/>
            <person name="Bao F."/>
            <person name="Hu Y."/>
            <person name="Wan P."/>
            <person name="Li L."/>
            <person name="Deng X."/>
            <person name="Kuang T."/>
            <person name="Xiang C."/>
            <person name="Zhu J.K."/>
            <person name="Oliver M.J."/>
            <person name="He Y."/>
        </authorList>
    </citation>
    <scope>NUCLEOTIDE SEQUENCE [LARGE SCALE GENOMIC DNA]</scope>
    <source>
        <strain evidence="18">cv. XS01</strain>
    </source>
</reference>
<keyword evidence="7 17" id="KW-0418">Kinase</keyword>
<dbReference type="Pfam" id="PF00069">
    <property type="entry name" value="Pkinase"/>
    <property type="match status" value="1"/>
</dbReference>
<evidence type="ECO:0000256" key="7">
    <source>
        <dbReference type="ARBA" id="ARBA00022777"/>
    </source>
</evidence>
<keyword evidence="18" id="KW-1185">Reference proteome</keyword>
<feature type="region of interest" description="Disordered" evidence="13">
    <location>
        <begin position="638"/>
        <end position="657"/>
    </location>
</feature>
<evidence type="ECO:0000256" key="10">
    <source>
        <dbReference type="ARBA" id="ARBA00023136"/>
    </source>
</evidence>
<organism evidence="17 18">
    <name type="scientific">Dorcoceras hygrometricum</name>
    <dbReference type="NCBI Taxonomy" id="472368"/>
    <lineage>
        <taxon>Eukaryota</taxon>
        <taxon>Viridiplantae</taxon>
        <taxon>Streptophyta</taxon>
        <taxon>Embryophyta</taxon>
        <taxon>Tracheophyta</taxon>
        <taxon>Spermatophyta</taxon>
        <taxon>Magnoliopsida</taxon>
        <taxon>eudicotyledons</taxon>
        <taxon>Gunneridae</taxon>
        <taxon>Pentapetalae</taxon>
        <taxon>asterids</taxon>
        <taxon>lamiids</taxon>
        <taxon>Lamiales</taxon>
        <taxon>Gesneriaceae</taxon>
        <taxon>Didymocarpoideae</taxon>
        <taxon>Trichosporeae</taxon>
        <taxon>Loxocarpinae</taxon>
        <taxon>Dorcoceras</taxon>
    </lineage>
</organism>
<evidence type="ECO:0000256" key="3">
    <source>
        <dbReference type="ARBA" id="ARBA00022679"/>
    </source>
</evidence>
<dbReference type="Gene3D" id="1.10.510.10">
    <property type="entry name" value="Transferase(Phosphotransferase) domain 1"/>
    <property type="match status" value="1"/>
</dbReference>
<evidence type="ECO:0000256" key="14">
    <source>
        <dbReference type="SAM" id="Phobius"/>
    </source>
</evidence>
<dbReference type="GO" id="GO:0005524">
    <property type="term" value="F:ATP binding"/>
    <property type="evidence" value="ECO:0007669"/>
    <property type="project" value="UniProtKB-UniRule"/>
</dbReference>
<evidence type="ECO:0000256" key="15">
    <source>
        <dbReference type="SAM" id="SignalP"/>
    </source>
</evidence>
<dbReference type="InterPro" id="IPR017441">
    <property type="entry name" value="Protein_kinase_ATP_BS"/>
</dbReference>
<dbReference type="Proteomes" id="UP000250235">
    <property type="component" value="Unassembled WGS sequence"/>
</dbReference>
<feature type="chain" id="PRO_5016251271" evidence="15">
    <location>
        <begin position="24"/>
        <end position="657"/>
    </location>
</feature>
<keyword evidence="3" id="KW-0808">Transferase</keyword>
<dbReference type="Gene3D" id="3.30.200.20">
    <property type="entry name" value="Phosphorylase Kinase, domain 1"/>
    <property type="match status" value="1"/>
</dbReference>
<keyword evidence="2" id="KW-0723">Serine/threonine-protein kinase</keyword>
<dbReference type="AlphaFoldDB" id="A0A2Z7DE46"/>
<feature type="domain" description="Protein kinase" evidence="16">
    <location>
        <begin position="323"/>
        <end position="595"/>
    </location>
</feature>
<dbReference type="PROSITE" id="PS00107">
    <property type="entry name" value="PROTEIN_KINASE_ATP"/>
    <property type="match status" value="1"/>
</dbReference>
<proteinExistence type="predicted"/>
<dbReference type="OrthoDB" id="4062651at2759"/>
<dbReference type="SUPFAM" id="SSF56112">
    <property type="entry name" value="Protein kinase-like (PK-like)"/>
    <property type="match status" value="1"/>
</dbReference>
<accession>A0A2Z7DE46</accession>
<evidence type="ECO:0000256" key="8">
    <source>
        <dbReference type="ARBA" id="ARBA00022840"/>
    </source>
</evidence>
<dbReference type="InterPro" id="IPR011009">
    <property type="entry name" value="Kinase-like_dom_sf"/>
</dbReference>